<evidence type="ECO:0000313" key="1">
    <source>
        <dbReference type="EMBL" id="MFD2674089.1"/>
    </source>
</evidence>
<name>A0ABW5RGY4_9MICO</name>
<evidence type="ECO:0000313" key="2">
    <source>
        <dbReference type="Proteomes" id="UP001597453"/>
    </source>
</evidence>
<dbReference type="Proteomes" id="UP001597453">
    <property type="component" value="Unassembled WGS sequence"/>
</dbReference>
<accession>A0ABW5RGY4</accession>
<sequence length="234" mass="23451">MTVVLSGGIDTESAKPIASRLLRDLGQVLAGDDRLPRIGILARGVESALVIAELRAAFGDGNCELIELDGVVATEQLLPLDALVVTDGDAAASLAALEPVLADLRGMVHRGTSFWGIGAGAAIAAELAIIDGFEIGGVAVAPRLSTDVASEVQLATGLGLIDITVLPGAAQLGRLGIGIAACEAGLLDRVIALDAGMSLVIESGAIRLVGGTGSMWEIAADANGIVTVGTRGAE</sequence>
<dbReference type="SUPFAM" id="SSF52317">
    <property type="entry name" value="Class I glutamine amidotransferase-like"/>
    <property type="match status" value="1"/>
</dbReference>
<comment type="caution">
    <text evidence="1">The sequence shown here is derived from an EMBL/GenBank/DDBJ whole genome shotgun (WGS) entry which is preliminary data.</text>
</comment>
<dbReference type="InterPro" id="IPR029062">
    <property type="entry name" value="Class_I_gatase-like"/>
</dbReference>
<dbReference type="EMBL" id="JBHUNF010000001">
    <property type="protein sequence ID" value="MFD2674089.1"/>
    <property type="molecule type" value="Genomic_DNA"/>
</dbReference>
<keyword evidence="2" id="KW-1185">Reference proteome</keyword>
<proteinExistence type="predicted"/>
<dbReference type="RefSeq" id="WP_066054618.1">
    <property type="nucleotide sequence ID" value="NZ_JBHUNF010000001.1"/>
</dbReference>
<protein>
    <submittedName>
        <fullName evidence="1">Peptidase S51</fullName>
    </submittedName>
</protein>
<gene>
    <name evidence="1" type="ORF">ACFSUQ_02065</name>
</gene>
<dbReference type="Gene3D" id="3.40.50.880">
    <property type="match status" value="1"/>
</dbReference>
<organism evidence="1 2">
    <name type="scientific">Gulosibacter bifidus</name>
    <dbReference type="NCBI Taxonomy" id="272239"/>
    <lineage>
        <taxon>Bacteria</taxon>
        <taxon>Bacillati</taxon>
        <taxon>Actinomycetota</taxon>
        <taxon>Actinomycetes</taxon>
        <taxon>Micrococcales</taxon>
        <taxon>Microbacteriaceae</taxon>
        <taxon>Gulosibacter</taxon>
    </lineage>
</organism>
<reference evidence="2" key="1">
    <citation type="journal article" date="2019" name="Int. J. Syst. Evol. Microbiol.">
        <title>The Global Catalogue of Microorganisms (GCM) 10K type strain sequencing project: providing services to taxonomists for standard genome sequencing and annotation.</title>
        <authorList>
            <consortium name="The Broad Institute Genomics Platform"/>
            <consortium name="The Broad Institute Genome Sequencing Center for Infectious Disease"/>
            <person name="Wu L."/>
            <person name="Ma J."/>
        </authorList>
    </citation>
    <scope>NUCLEOTIDE SEQUENCE [LARGE SCALE GENOMIC DNA]</scope>
    <source>
        <strain evidence="2">TISTR 1511</strain>
    </source>
</reference>